<feature type="region of interest" description="Disordered" evidence="7">
    <location>
        <begin position="691"/>
        <end position="739"/>
    </location>
</feature>
<keyword evidence="12" id="KW-1185">Reference proteome</keyword>
<keyword evidence="2" id="KW-0645">Protease</keyword>
<dbReference type="InterPro" id="IPR000209">
    <property type="entry name" value="Peptidase_S8/S53_dom"/>
</dbReference>
<sequence length="830" mass="89786">MFLPLYRIGHGTHVAGIIGADMDDSPFKLHGVAFDAELYAYRVSACAGGMDDDVIVAALLRAEKDGCDVMNLSLGGPSGWIAGSSSSIVVSRLAKRGKVLTISAGNEGKYGAWYGSGPASGEGAIAVGSIESPVIPLQTVTVGGDVDHDPIMYYDLFPLTNNTKPIAVYAITEEMGYGCKPLPKDTPNLENYVVLVKLVGRCKRPKQMKNIMAKGAKLALVWNKPVFNNLDDDGVDIPVSLIQEKDGEFLEKQLLANKKITLTFPEDPVLAHYDTADGNLMDNFSTYGPTYDFRFKPSVSAHGGSILSTIPRSQGSYGFKSGTSMSAPYVAGCAALILQARGRSADVARQVRDLLETTSVPVLSNHSKNALLQTVTIAGAGMVDAYAAAHSETLLWPGELLLNDTKHFNGTQEFTVKNAGKENKKYSIDHYPAGTAITIKPGTTQVAPGPVPLSHSYASVELGATSFSLKPNEEKTITVKFTPPQGLDPKTLPVYSGFIQVAAEGEGEAGRLHVSYMGVAGSLYDQPVIEVTDRWHSTFTVPSIGKIDYEEETSKVQTKEQTYKFKGDEEYPKLYYRFSFGTPRYVIDLVSASLDLEKLPDPVPIFGNLENDTYVNLDYDTEDLSDAFWEVPLNNNATFSNGTFVPSGSYKILMRALRVTGDPENPDDYDKWLSPPITLEFTSDDKRLAAVSGNSTQDEEHGDHEADPDENGGQGADSEEHGGKGADSEEHEGQEADKDEQHEALIAEKPIYQRGWFIAVVIAAALLVIAGIAAGVIHHKRKRRSTIASEAAFVPAIGAYKPLVDETKEVGSYSATAYHARPAHEEGRYS</sequence>
<feature type="domain" description="Peptidase S8/S53" evidence="9">
    <location>
        <begin position="9"/>
        <end position="364"/>
    </location>
</feature>
<keyword evidence="4" id="KW-0378">Hydrolase</keyword>
<comment type="caution">
    <text evidence="6">Lacks conserved residue(s) required for the propagation of feature annotation.</text>
</comment>
<evidence type="ECO:0000313" key="12">
    <source>
        <dbReference type="Proteomes" id="UP001465976"/>
    </source>
</evidence>
<keyword evidence="8" id="KW-1133">Transmembrane helix</keyword>
<evidence type="ECO:0000256" key="4">
    <source>
        <dbReference type="ARBA" id="ARBA00022801"/>
    </source>
</evidence>
<dbReference type="PRINTS" id="PR00723">
    <property type="entry name" value="SUBTILISIN"/>
</dbReference>
<proteinExistence type="inferred from homology"/>
<evidence type="ECO:0000256" key="7">
    <source>
        <dbReference type="SAM" id="MobiDB-lite"/>
    </source>
</evidence>
<dbReference type="PANTHER" id="PTHR43399">
    <property type="entry name" value="SUBTILISIN-RELATED"/>
    <property type="match status" value="1"/>
</dbReference>
<dbReference type="Gene3D" id="3.50.30.30">
    <property type="match status" value="1"/>
</dbReference>
<dbReference type="SUPFAM" id="SSF52743">
    <property type="entry name" value="Subtilisin-like"/>
    <property type="match status" value="1"/>
</dbReference>
<dbReference type="InterPro" id="IPR015500">
    <property type="entry name" value="Peptidase_S8_subtilisin-rel"/>
</dbReference>
<organism evidence="11 12">
    <name type="scientific">Marasmius crinis-equi</name>
    <dbReference type="NCBI Taxonomy" id="585013"/>
    <lineage>
        <taxon>Eukaryota</taxon>
        <taxon>Fungi</taxon>
        <taxon>Dikarya</taxon>
        <taxon>Basidiomycota</taxon>
        <taxon>Agaricomycotina</taxon>
        <taxon>Agaricomycetes</taxon>
        <taxon>Agaricomycetidae</taxon>
        <taxon>Agaricales</taxon>
        <taxon>Marasmiineae</taxon>
        <taxon>Marasmiaceae</taxon>
        <taxon>Marasmius</taxon>
    </lineage>
</organism>
<evidence type="ECO:0000256" key="2">
    <source>
        <dbReference type="ARBA" id="ARBA00022670"/>
    </source>
</evidence>
<dbReference type="PROSITE" id="PS51892">
    <property type="entry name" value="SUBTILASE"/>
    <property type="match status" value="1"/>
</dbReference>
<evidence type="ECO:0000256" key="8">
    <source>
        <dbReference type="SAM" id="Phobius"/>
    </source>
</evidence>
<dbReference type="InterPro" id="IPR051048">
    <property type="entry name" value="Peptidase_S8/S53_subtilisin"/>
</dbReference>
<feature type="domain" description="C5a peptidase/Subtilisin-like protease SBT2-like Fn3-like" evidence="10">
    <location>
        <begin position="402"/>
        <end position="513"/>
    </location>
</feature>
<keyword evidence="8" id="KW-0472">Membrane</keyword>
<dbReference type="PROSITE" id="PS00137">
    <property type="entry name" value="SUBTILASE_HIS"/>
    <property type="match status" value="1"/>
</dbReference>
<protein>
    <submittedName>
        <fullName evidence="11">Uncharacterized protein</fullName>
    </submittedName>
</protein>
<dbReference type="Pfam" id="PF06280">
    <property type="entry name" value="fn3_5"/>
    <property type="match status" value="1"/>
</dbReference>
<evidence type="ECO:0000313" key="11">
    <source>
        <dbReference type="EMBL" id="KAL0567379.1"/>
    </source>
</evidence>
<comment type="caution">
    <text evidence="11">The sequence shown here is derived from an EMBL/GenBank/DDBJ whole genome shotgun (WGS) entry which is preliminary data.</text>
</comment>
<dbReference type="InterPro" id="IPR036852">
    <property type="entry name" value="Peptidase_S8/S53_dom_sf"/>
</dbReference>
<evidence type="ECO:0000256" key="3">
    <source>
        <dbReference type="ARBA" id="ARBA00022729"/>
    </source>
</evidence>
<evidence type="ECO:0000259" key="10">
    <source>
        <dbReference type="Pfam" id="PF06280"/>
    </source>
</evidence>
<evidence type="ECO:0000256" key="1">
    <source>
        <dbReference type="ARBA" id="ARBA00011073"/>
    </source>
</evidence>
<keyword evidence="8" id="KW-0812">Transmembrane</keyword>
<comment type="similarity">
    <text evidence="1 6">Belongs to the peptidase S8 family.</text>
</comment>
<dbReference type="InterPro" id="IPR022398">
    <property type="entry name" value="Peptidase_S8_His-AS"/>
</dbReference>
<dbReference type="InterPro" id="IPR023828">
    <property type="entry name" value="Peptidase_S8_Ser-AS"/>
</dbReference>
<keyword evidence="5" id="KW-0720">Serine protease</keyword>
<reference evidence="11 12" key="1">
    <citation type="submission" date="2024-02" db="EMBL/GenBank/DDBJ databases">
        <title>A draft genome for the cacao thread blight pathogen Marasmius crinis-equi.</title>
        <authorList>
            <person name="Cohen S.P."/>
            <person name="Baruah I.K."/>
            <person name="Amoako-Attah I."/>
            <person name="Bukari Y."/>
            <person name="Meinhardt L.W."/>
            <person name="Bailey B.A."/>
        </authorList>
    </citation>
    <scope>NUCLEOTIDE SEQUENCE [LARGE SCALE GENOMIC DNA]</scope>
    <source>
        <strain evidence="11 12">GH-76</strain>
    </source>
</reference>
<dbReference type="Pfam" id="PF00082">
    <property type="entry name" value="Peptidase_S8"/>
    <property type="match status" value="1"/>
</dbReference>
<gene>
    <name evidence="11" type="ORF">V5O48_014617</name>
</gene>
<dbReference type="InterPro" id="IPR010435">
    <property type="entry name" value="C5a/SBT2-like_Fn3"/>
</dbReference>
<evidence type="ECO:0000256" key="5">
    <source>
        <dbReference type="ARBA" id="ARBA00022825"/>
    </source>
</evidence>
<accession>A0ABR3EWS4</accession>
<dbReference type="Proteomes" id="UP001465976">
    <property type="component" value="Unassembled WGS sequence"/>
</dbReference>
<dbReference type="PANTHER" id="PTHR43399:SF4">
    <property type="entry name" value="CELL WALL-ASSOCIATED PROTEASE"/>
    <property type="match status" value="1"/>
</dbReference>
<name>A0ABR3EWS4_9AGAR</name>
<dbReference type="Gene3D" id="3.40.50.200">
    <property type="entry name" value="Peptidase S8/S53 domain"/>
    <property type="match status" value="2"/>
</dbReference>
<evidence type="ECO:0000259" key="9">
    <source>
        <dbReference type="Pfam" id="PF00082"/>
    </source>
</evidence>
<feature type="transmembrane region" description="Helical" evidence="8">
    <location>
        <begin position="756"/>
        <end position="777"/>
    </location>
</feature>
<dbReference type="EMBL" id="JBAHYK010001602">
    <property type="protein sequence ID" value="KAL0567379.1"/>
    <property type="molecule type" value="Genomic_DNA"/>
</dbReference>
<keyword evidence="3" id="KW-0732">Signal</keyword>
<evidence type="ECO:0000256" key="6">
    <source>
        <dbReference type="PROSITE-ProRule" id="PRU01240"/>
    </source>
</evidence>
<dbReference type="PROSITE" id="PS00138">
    <property type="entry name" value="SUBTILASE_SER"/>
    <property type="match status" value="1"/>
</dbReference>
<feature type="compositionally biased region" description="Basic and acidic residues" evidence="7">
    <location>
        <begin position="718"/>
        <end position="739"/>
    </location>
</feature>